<dbReference type="AlphaFoldDB" id="E0RT00"/>
<keyword evidence="1" id="KW-0698">rRNA processing</keyword>
<evidence type="ECO:0000256" key="5">
    <source>
        <dbReference type="ARBA" id="ARBA00022884"/>
    </source>
</evidence>
<keyword evidence="10" id="KW-0812">Transmembrane</keyword>
<dbReference type="InterPro" id="IPR001678">
    <property type="entry name" value="MeTrfase_RsmB-F_NOP2_dom"/>
</dbReference>
<name>E0RT00_WINT6</name>
<dbReference type="PANTHER" id="PTHR22808:SF3">
    <property type="entry name" value="5-METHYLCYTOSINE RRNA METHYLTRANSFERASE NSUN4"/>
    <property type="match status" value="1"/>
</dbReference>
<dbReference type="KEGG" id="sta:STHERM_c11960"/>
<dbReference type="CDD" id="cd02440">
    <property type="entry name" value="AdoMet_MTases"/>
    <property type="match status" value="1"/>
</dbReference>
<protein>
    <recommendedName>
        <fullName evidence="7">NOL1/NOP2/Sun domain family member 4</fullName>
    </recommendedName>
</protein>
<evidence type="ECO:0000256" key="4">
    <source>
        <dbReference type="ARBA" id="ARBA00022691"/>
    </source>
</evidence>
<feature type="binding site" evidence="9">
    <location>
        <position position="148"/>
    </location>
    <ligand>
        <name>S-adenosyl-L-methionine</name>
        <dbReference type="ChEBI" id="CHEBI:59789"/>
    </ligand>
</feature>
<evidence type="ECO:0000256" key="1">
    <source>
        <dbReference type="ARBA" id="ARBA00022552"/>
    </source>
</evidence>
<keyword evidence="3 9" id="KW-0808">Transferase</keyword>
<evidence type="ECO:0000256" key="7">
    <source>
        <dbReference type="ARBA" id="ARBA00042050"/>
    </source>
</evidence>
<dbReference type="SUPFAM" id="SSF53335">
    <property type="entry name" value="S-adenosyl-L-methionine-dependent methyltransferases"/>
    <property type="match status" value="1"/>
</dbReference>
<reference evidence="12 13" key="2">
    <citation type="journal article" date="2010" name="J. Bacteriol.">
        <title>Genome sequence of the polysaccharide-degrading, thermophilic anaerobe Spirochaeta thermophila DSM 6192.</title>
        <authorList>
            <person name="Angelov A."/>
            <person name="Liebl S."/>
            <person name="Ballschmiter M."/>
            <person name="Bomeke M."/>
            <person name="Lehmann R."/>
            <person name="Liesegang H."/>
            <person name="Daniel R."/>
            <person name="Liebl W."/>
        </authorList>
    </citation>
    <scope>NUCLEOTIDE SEQUENCE [LARGE SCALE GENOMIC DNA]</scope>
    <source>
        <strain evidence="13">ATCC 49972 / DSM 6192 / RI 19.B1</strain>
    </source>
</reference>
<evidence type="ECO:0000256" key="3">
    <source>
        <dbReference type="ARBA" id="ARBA00022679"/>
    </source>
</evidence>
<feature type="binding site" evidence="9">
    <location>
        <begin position="75"/>
        <end position="81"/>
    </location>
    <ligand>
        <name>S-adenosyl-L-methionine</name>
        <dbReference type="ChEBI" id="CHEBI:59789"/>
    </ligand>
</feature>
<feature type="transmembrane region" description="Helical" evidence="10">
    <location>
        <begin position="180"/>
        <end position="199"/>
    </location>
</feature>
<evidence type="ECO:0000256" key="9">
    <source>
        <dbReference type="PROSITE-ProRule" id="PRU01023"/>
    </source>
</evidence>
<dbReference type="GO" id="GO:0008173">
    <property type="term" value="F:RNA methyltransferase activity"/>
    <property type="evidence" value="ECO:0007669"/>
    <property type="project" value="InterPro"/>
</dbReference>
<feature type="domain" description="SAM-dependent MTase RsmB/NOP-type" evidence="11">
    <location>
        <begin position="1"/>
        <end position="269"/>
    </location>
</feature>
<dbReference type="Proteomes" id="UP000001296">
    <property type="component" value="Chromosome"/>
</dbReference>
<dbReference type="Gene3D" id="3.40.50.150">
    <property type="entry name" value="Vaccinia Virus protein VP39"/>
    <property type="match status" value="1"/>
</dbReference>
<keyword evidence="2 9" id="KW-0489">Methyltransferase</keyword>
<comment type="catalytic activity">
    <reaction evidence="8">
        <text>a cytidine in rRNA + S-adenosyl-L-methionine = a 5-methylcytidine in rRNA + S-adenosyl-L-homocysteine + H(+)</text>
        <dbReference type="Rhea" id="RHEA:61484"/>
        <dbReference type="Rhea" id="RHEA-COMP:15836"/>
        <dbReference type="Rhea" id="RHEA-COMP:15837"/>
        <dbReference type="ChEBI" id="CHEBI:15378"/>
        <dbReference type="ChEBI" id="CHEBI:57856"/>
        <dbReference type="ChEBI" id="CHEBI:59789"/>
        <dbReference type="ChEBI" id="CHEBI:74483"/>
        <dbReference type="ChEBI" id="CHEBI:82748"/>
    </reaction>
</comment>
<accession>E0RT00</accession>
<evidence type="ECO:0000313" key="12">
    <source>
        <dbReference type="EMBL" id="ADN02137.1"/>
    </source>
</evidence>
<evidence type="ECO:0000256" key="8">
    <source>
        <dbReference type="ARBA" id="ARBA00049302"/>
    </source>
</evidence>
<dbReference type="RefSeq" id="WP_013313978.1">
    <property type="nucleotide sequence ID" value="NC_014484.1"/>
</dbReference>
<keyword evidence="4 9" id="KW-0949">S-adenosyl-L-methionine</keyword>
<proteinExistence type="inferred from homology"/>
<comment type="similarity">
    <text evidence="9">Belongs to the class I-like SAM-binding methyltransferase superfamily. RsmB/NOP family.</text>
</comment>
<keyword evidence="5 9" id="KW-0694">RNA-binding</keyword>
<reference key="1">
    <citation type="submission" date="2009-08" db="EMBL/GenBank/DDBJ databases">
        <title>The genome sequence of Spirochaeta thermophila DSM6192.</title>
        <authorList>
            <person name="Angelov A."/>
            <person name="Mientus M."/>
            <person name="Wittenberg S."/>
            <person name="Lehmann R."/>
            <person name="Liesegang H."/>
            <person name="Daniel R."/>
            <person name="Liebl W."/>
        </authorList>
    </citation>
    <scope>NUCLEOTIDE SEQUENCE</scope>
    <source>
        <strain>DSM 6192</strain>
    </source>
</reference>
<sequence>MKRIDKRPKGEEGFHEYYRSLFGERWDGLVASMRTESPYHTLSEGLLAPYHLDPASLYPPALLAPEPGHRVLDLCAAPGGKTLLLALALKGRGLLVANEYSSSRRARLKQVLTLHLPTHLLAPIRVAGRDGRTWGIHEPEAYDRILADVPCSSEAHLLSSPSHLSRWTPARIRNLTHTQFALLSSAFLALAPGGLLVYATCALTPQENDGVVEKLVTRRGNALEIVQDPPPLPASLPPLTLEPTRYGFHILPDTSRGAGPLYMALIRKTRSIPLTRP</sequence>
<dbReference type="GO" id="GO:0031167">
    <property type="term" value="P:rRNA methylation"/>
    <property type="evidence" value="ECO:0007669"/>
    <property type="project" value="TreeGrafter"/>
</dbReference>
<dbReference type="InterPro" id="IPR049560">
    <property type="entry name" value="MeTrfase_RsmB-F_NOP2_cat"/>
</dbReference>
<evidence type="ECO:0000256" key="2">
    <source>
        <dbReference type="ARBA" id="ARBA00022603"/>
    </source>
</evidence>
<dbReference type="InterPro" id="IPR023267">
    <property type="entry name" value="RCMT"/>
</dbReference>
<dbReference type="PANTHER" id="PTHR22808">
    <property type="entry name" value="NCL1 YEAST -RELATED NOL1/NOP2/FMU SUN DOMAIN-CONTAINING"/>
    <property type="match status" value="1"/>
</dbReference>
<keyword evidence="10" id="KW-1133">Transmembrane helix</keyword>
<dbReference type="eggNOG" id="COG0144">
    <property type="taxonomic scope" value="Bacteria"/>
</dbReference>
<keyword evidence="10" id="KW-0472">Membrane</keyword>
<dbReference type="PROSITE" id="PS51686">
    <property type="entry name" value="SAM_MT_RSMB_NOP"/>
    <property type="match status" value="1"/>
</dbReference>
<evidence type="ECO:0000259" key="11">
    <source>
        <dbReference type="PROSITE" id="PS51686"/>
    </source>
</evidence>
<evidence type="ECO:0000256" key="6">
    <source>
        <dbReference type="ARBA" id="ARBA00022946"/>
    </source>
</evidence>
<dbReference type="GO" id="GO:0003723">
    <property type="term" value="F:RNA binding"/>
    <property type="evidence" value="ECO:0007669"/>
    <property type="project" value="UniProtKB-UniRule"/>
</dbReference>
<evidence type="ECO:0000313" key="13">
    <source>
        <dbReference type="Proteomes" id="UP000001296"/>
    </source>
</evidence>
<dbReference type="Pfam" id="PF01189">
    <property type="entry name" value="Methyltr_RsmB-F"/>
    <property type="match status" value="1"/>
</dbReference>
<feature type="active site" description="Nucleophile" evidence="9">
    <location>
        <position position="201"/>
    </location>
</feature>
<gene>
    <name evidence="12" type="ordered locus">STHERM_c11960</name>
</gene>
<feature type="binding site" evidence="9">
    <location>
        <position position="130"/>
    </location>
    <ligand>
        <name>S-adenosyl-L-methionine</name>
        <dbReference type="ChEBI" id="CHEBI:59789"/>
    </ligand>
</feature>
<dbReference type="HOGENOM" id="CLU_041061_0_0_12"/>
<dbReference type="PRINTS" id="PR02008">
    <property type="entry name" value="RCMTFAMILY"/>
</dbReference>
<dbReference type="EMBL" id="CP001698">
    <property type="protein sequence ID" value="ADN02137.1"/>
    <property type="molecule type" value="Genomic_DNA"/>
</dbReference>
<dbReference type="PaxDb" id="665571-STHERM_c11960"/>
<evidence type="ECO:0000256" key="10">
    <source>
        <dbReference type="SAM" id="Phobius"/>
    </source>
</evidence>
<keyword evidence="6" id="KW-0809">Transit peptide</keyword>
<feature type="binding site" evidence="9">
    <location>
        <position position="99"/>
    </location>
    <ligand>
        <name>S-adenosyl-L-methionine</name>
        <dbReference type="ChEBI" id="CHEBI:59789"/>
    </ligand>
</feature>
<dbReference type="InterPro" id="IPR029063">
    <property type="entry name" value="SAM-dependent_MTases_sf"/>
</dbReference>
<organism evidence="12 13">
    <name type="scientific">Winmispira thermophila (strain ATCC 49972 / DSM 6192 / RI 19.B1)</name>
    <name type="common">Spirochaeta thermophila</name>
    <dbReference type="NCBI Taxonomy" id="665571"/>
    <lineage>
        <taxon>Bacteria</taxon>
        <taxon>Pseudomonadati</taxon>
        <taxon>Spirochaetota</taxon>
        <taxon>Spirochaetia</taxon>
        <taxon>Winmispirales</taxon>
        <taxon>Winmispiraceae</taxon>
        <taxon>Winmispira</taxon>
    </lineage>
</organism>